<feature type="compositionally biased region" description="Basic and acidic residues" evidence="1">
    <location>
        <begin position="79"/>
        <end position="89"/>
    </location>
</feature>
<feature type="region of interest" description="Disordered" evidence="1">
    <location>
        <begin position="1"/>
        <end position="122"/>
    </location>
</feature>
<evidence type="ECO:0000313" key="2">
    <source>
        <dbReference type="EMBL" id="KAK3214434.1"/>
    </source>
</evidence>
<accession>A0AAN6RL96</accession>
<organism evidence="2 3">
    <name type="scientific">Pseudopithomyces chartarum</name>
    <dbReference type="NCBI Taxonomy" id="1892770"/>
    <lineage>
        <taxon>Eukaryota</taxon>
        <taxon>Fungi</taxon>
        <taxon>Dikarya</taxon>
        <taxon>Ascomycota</taxon>
        <taxon>Pezizomycotina</taxon>
        <taxon>Dothideomycetes</taxon>
        <taxon>Pleosporomycetidae</taxon>
        <taxon>Pleosporales</taxon>
        <taxon>Massarineae</taxon>
        <taxon>Didymosphaeriaceae</taxon>
        <taxon>Pseudopithomyces</taxon>
    </lineage>
</organism>
<feature type="compositionally biased region" description="Polar residues" evidence="1">
    <location>
        <begin position="189"/>
        <end position="198"/>
    </location>
</feature>
<feature type="region of interest" description="Disordered" evidence="1">
    <location>
        <begin position="169"/>
        <end position="226"/>
    </location>
</feature>
<sequence length="404" mass="43803">MPRHTPSPHRFLAPAPPTANKPRAKPPSGLRHATSAQTPKPTAIASRTPFDEAVEPKRVTPAKRFVFSTPASRTTPNVKDARRTAEQVHDAFTPSQTTPRPKVRLKKAESIDNTSPSSSVNVETQNGFDIMQGIEHTPMFGEDEGGPDDNEEDEILFVAKERNKRRRVSIEAPVFQPHDYSEPEPSTPHPQSSPQLASPVSHRFKVPTARPNPFENVSTPASERHLGSRPHFILPQASLSPTKVAVPLPETFSPSRKIGKYVANGMAATLQSWIHEAASTGYSANNNSAVVWGRDKEDGVQMKIRVASATGGRGGSEAEVECWPGGVVFVRGTTDLGLTSSDATHDNYTETRIMLAGQGGVRGKGGVRVGAGRIVGVRAPIWDVHVGTGEKMEKWLVAVEWIIL</sequence>
<keyword evidence="3" id="KW-1185">Reference proteome</keyword>
<protein>
    <submittedName>
        <fullName evidence="2">Uncharacterized protein</fullName>
    </submittedName>
</protein>
<evidence type="ECO:0000256" key="1">
    <source>
        <dbReference type="SAM" id="MobiDB-lite"/>
    </source>
</evidence>
<proteinExistence type="predicted"/>
<comment type="caution">
    <text evidence="2">The sequence shown here is derived from an EMBL/GenBank/DDBJ whole genome shotgun (WGS) entry which is preliminary data.</text>
</comment>
<dbReference type="Proteomes" id="UP001280581">
    <property type="component" value="Unassembled WGS sequence"/>
</dbReference>
<gene>
    <name evidence="2" type="ORF">GRF29_19g108201</name>
</gene>
<name>A0AAN6RL96_9PLEO</name>
<dbReference type="AlphaFoldDB" id="A0AAN6RL96"/>
<reference evidence="2 3" key="1">
    <citation type="submission" date="2021-02" db="EMBL/GenBank/DDBJ databases">
        <title>Genome assembly of Pseudopithomyces chartarum.</title>
        <authorList>
            <person name="Jauregui R."/>
            <person name="Singh J."/>
            <person name="Voisey C."/>
        </authorList>
    </citation>
    <scope>NUCLEOTIDE SEQUENCE [LARGE SCALE GENOMIC DNA]</scope>
    <source>
        <strain evidence="2 3">AGR01</strain>
    </source>
</reference>
<evidence type="ECO:0000313" key="3">
    <source>
        <dbReference type="Proteomes" id="UP001280581"/>
    </source>
</evidence>
<dbReference type="EMBL" id="WVTA01000003">
    <property type="protein sequence ID" value="KAK3214434.1"/>
    <property type="molecule type" value="Genomic_DNA"/>
</dbReference>
<feature type="compositionally biased region" description="Polar residues" evidence="1">
    <location>
        <begin position="111"/>
        <end position="122"/>
    </location>
</feature>